<accession>A0A024T9H4</accession>
<feature type="region of interest" description="Disordered" evidence="1">
    <location>
        <begin position="132"/>
        <end position="159"/>
    </location>
</feature>
<name>A0A024T9H4_9STRA</name>
<evidence type="ECO:0000313" key="2">
    <source>
        <dbReference type="EMBL" id="ETV90698.1"/>
    </source>
</evidence>
<dbReference type="RefSeq" id="XP_008880695.1">
    <property type="nucleotide sequence ID" value="XM_008882473.1"/>
</dbReference>
<dbReference type="SUPFAM" id="SSF81585">
    <property type="entry name" value="PsbU/PolX domain-like"/>
    <property type="match status" value="1"/>
</dbReference>
<dbReference type="EMBL" id="KI914026">
    <property type="protein sequence ID" value="ETV90698.1"/>
    <property type="molecule type" value="Genomic_DNA"/>
</dbReference>
<gene>
    <name evidence="2" type="ORF">H310_14588</name>
</gene>
<organism evidence="2">
    <name type="scientific">Aphanomyces invadans</name>
    <dbReference type="NCBI Taxonomy" id="157072"/>
    <lineage>
        <taxon>Eukaryota</taxon>
        <taxon>Sar</taxon>
        <taxon>Stramenopiles</taxon>
        <taxon>Oomycota</taxon>
        <taxon>Saprolegniomycetes</taxon>
        <taxon>Saprolegniales</taxon>
        <taxon>Verrucalvaceae</taxon>
        <taxon>Aphanomyces</taxon>
    </lineage>
</organism>
<dbReference type="VEuPathDB" id="FungiDB:H310_14588"/>
<protein>
    <submittedName>
        <fullName evidence="2">Uncharacterized protein</fullName>
    </submittedName>
</protein>
<reference evidence="2" key="1">
    <citation type="submission" date="2013-12" db="EMBL/GenBank/DDBJ databases">
        <title>The Genome Sequence of Aphanomyces invadans NJM9701.</title>
        <authorList>
            <consortium name="The Broad Institute Genomics Platform"/>
            <person name="Russ C."/>
            <person name="Tyler B."/>
            <person name="van West P."/>
            <person name="Dieguez-Uribeondo J."/>
            <person name="Young S.K."/>
            <person name="Zeng Q."/>
            <person name="Gargeya S."/>
            <person name="Fitzgerald M."/>
            <person name="Abouelleil A."/>
            <person name="Alvarado L."/>
            <person name="Chapman S.B."/>
            <person name="Gainer-Dewar J."/>
            <person name="Goldberg J."/>
            <person name="Griggs A."/>
            <person name="Gujja S."/>
            <person name="Hansen M."/>
            <person name="Howarth C."/>
            <person name="Imamovic A."/>
            <person name="Ireland A."/>
            <person name="Larimer J."/>
            <person name="McCowan C."/>
            <person name="Murphy C."/>
            <person name="Pearson M."/>
            <person name="Poon T.W."/>
            <person name="Priest M."/>
            <person name="Roberts A."/>
            <person name="Saif S."/>
            <person name="Shea T."/>
            <person name="Sykes S."/>
            <person name="Wortman J."/>
            <person name="Nusbaum C."/>
            <person name="Birren B."/>
        </authorList>
    </citation>
    <scope>NUCLEOTIDE SEQUENCE [LARGE SCALE GENOMIC DNA]</scope>
    <source>
        <strain evidence="2">NJM9701</strain>
    </source>
</reference>
<sequence>MFSAPKSHRLVVPRHVRASCPHPIFNFPLNPPTAPQLQSAPRLSTTMVKAAPELHYEVDVKVMTFALKFLNTAPKEKLMVELDMPESTADKVIDQRDFGGYKNLDDIFEKKLMRKKKFNVFRDRLLAYAKDNRPTEKATDDDSAPTSKKGKKKGGATTPQADALLQLQKAEKPVFKETEPLRLRFGYLLPTPVVEAPVEHEAEVVEVAQPVTVA</sequence>
<dbReference type="GeneID" id="20091638"/>
<proteinExistence type="predicted"/>
<dbReference type="AlphaFoldDB" id="A0A024T9H4"/>
<evidence type="ECO:0000256" key="1">
    <source>
        <dbReference type="SAM" id="MobiDB-lite"/>
    </source>
</evidence>